<name>M7AUJ6_CHEMY</name>
<dbReference type="EMBL" id="KB577110">
    <property type="protein sequence ID" value="EMP26660.1"/>
    <property type="molecule type" value="Genomic_DNA"/>
</dbReference>
<dbReference type="GO" id="GO:0043625">
    <property type="term" value="C:delta DNA polymerase complex"/>
    <property type="evidence" value="ECO:0007669"/>
    <property type="project" value="TreeGrafter"/>
</dbReference>
<dbReference type="PANTHER" id="PTHR14303:SF0">
    <property type="entry name" value="DNA POLYMERASE DELTA SUBUNIT 4"/>
    <property type="match status" value="1"/>
</dbReference>
<reference evidence="3" key="1">
    <citation type="journal article" date="2013" name="Nat. Genet.">
        <title>The draft genomes of soft-shell turtle and green sea turtle yield insights into the development and evolution of the turtle-specific body plan.</title>
        <authorList>
            <person name="Wang Z."/>
            <person name="Pascual-Anaya J."/>
            <person name="Zadissa A."/>
            <person name="Li W."/>
            <person name="Niimura Y."/>
            <person name="Huang Z."/>
            <person name="Li C."/>
            <person name="White S."/>
            <person name="Xiong Z."/>
            <person name="Fang D."/>
            <person name="Wang B."/>
            <person name="Ming Y."/>
            <person name="Chen Y."/>
            <person name="Zheng Y."/>
            <person name="Kuraku S."/>
            <person name="Pignatelli M."/>
            <person name="Herrero J."/>
            <person name="Beal K."/>
            <person name="Nozawa M."/>
            <person name="Li Q."/>
            <person name="Wang J."/>
            <person name="Zhang H."/>
            <person name="Yu L."/>
            <person name="Shigenobu S."/>
            <person name="Wang J."/>
            <person name="Liu J."/>
            <person name="Flicek P."/>
            <person name="Searle S."/>
            <person name="Wang J."/>
            <person name="Kuratani S."/>
            <person name="Yin Y."/>
            <person name="Aken B."/>
            <person name="Zhang G."/>
            <person name="Irie N."/>
        </authorList>
    </citation>
    <scope>NUCLEOTIDE SEQUENCE [LARGE SCALE GENOMIC DNA]</scope>
</reference>
<dbReference type="Pfam" id="PF04081">
    <property type="entry name" value="DNA_pol_delta_4"/>
    <property type="match status" value="1"/>
</dbReference>
<sequence length="128" mass="14001">MPQAREQRESQTAQQGRQWLGAMGRKRLITDSFQVVKRQQRDPDTKEGTLQPSECLAHGGAGPPEDGLIPQPGKAGALDGTAGSRDAGITRLQRWERAESLGLSPPVTVRETLLEHEGDARFMHCLCS</sequence>
<organism evidence="2 3">
    <name type="scientific">Chelonia mydas</name>
    <name type="common">Green sea-turtle</name>
    <name type="synonym">Chelonia agassizi</name>
    <dbReference type="NCBI Taxonomy" id="8469"/>
    <lineage>
        <taxon>Eukaryota</taxon>
        <taxon>Metazoa</taxon>
        <taxon>Chordata</taxon>
        <taxon>Craniata</taxon>
        <taxon>Vertebrata</taxon>
        <taxon>Euteleostomi</taxon>
        <taxon>Archelosauria</taxon>
        <taxon>Testudinata</taxon>
        <taxon>Testudines</taxon>
        <taxon>Cryptodira</taxon>
        <taxon>Durocryptodira</taxon>
        <taxon>Americhelydia</taxon>
        <taxon>Chelonioidea</taxon>
        <taxon>Cheloniidae</taxon>
        <taxon>Chelonia</taxon>
    </lineage>
</organism>
<dbReference type="Proteomes" id="UP000031443">
    <property type="component" value="Unassembled WGS sequence"/>
</dbReference>
<gene>
    <name evidence="2" type="ORF">UY3_16261</name>
</gene>
<dbReference type="STRING" id="8469.M7AUJ6"/>
<accession>M7AUJ6</accession>
<protein>
    <submittedName>
        <fullName evidence="2">DNA polymerase delta subunit 4</fullName>
    </submittedName>
</protein>
<dbReference type="PANTHER" id="PTHR14303">
    <property type="entry name" value="DNA POLYMERASE DELTA SUBUNIT 4"/>
    <property type="match status" value="1"/>
</dbReference>
<dbReference type="GO" id="GO:0006261">
    <property type="term" value="P:DNA-templated DNA replication"/>
    <property type="evidence" value="ECO:0007669"/>
    <property type="project" value="TreeGrafter"/>
</dbReference>
<dbReference type="GO" id="GO:0003887">
    <property type="term" value="F:DNA-directed DNA polymerase activity"/>
    <property type="evidence" value="ECO:0007669"/>
    <property type="project" value="TreeGrafter"/>
</dbReference>
<dbReference type="InterPro" id="IPR007218">
    <property type="entry name" value="DNA_pol_delta_4"/>
</dbReference>
<dbReference type="AlphaFoldDB" id="M7AUJ6"/>
<proteinExistence type="predicted"/>
<feature type="region of interest" description="Disordered" evidence="1">
    <location>
        <begin position="1"/>
        <end position="84"/>
    </location>
</feature>
<evidence type="ECO:0000313" key="3">
    <source>
        <dbReference type="Proteomes" id="UP000031443"/>
    </source>
</evidence>
<evidence type="ECO:0000313" key="2">
    <source>
        <dbReference type="EMBL" id="EMP26660.1"/>
    </source>
</evidence>
<evidence type="ECO:0000256" key="1">
    <source>
        <dbReference type="SAM" id="MobiDB-lite"/>
    </source>
</evidence>
<dbReference type="GO" id="GO:0000731">
    <property type="term" value="P:DNA synthesis involved in DNA repair"/>
    <property type="evidence" value="ECO:0007669"/>
    <property type="project" value="InterPro"/>
</dbReference>
<keyword evidence="3" id="KW-1185">Reference proteome</keyword>